<keyword evidence="3" id="KW-0238">DNA-binding</keyword>
<dbReference type="Proteomes" id="UP000247810">
    <property type="component" value="Unassembled WGS sequence"/>
</dbReference>
<keyword evidence="9" id="KW-1185">Reference proteome</keyword>
<keyword evidence="5" id="KW-0539">Nucleus</keyword>
<dbReference type="PANTHER" id="PTHR47840">
    <property type="entry name" value="ZN(II)2CYS6 TRANSCRIPTION FACTOR (EUROFUNG)-RELATED"/>
    <property type="match status" value="1"/>
</dbReference>
<dbReference type="GO" id="GO:0009893">
    <property type="term" value="P:positive regulation of metabolic process"/>
    <property type="evidence" value="ECO:0007669"/>
    <property type="project" value="UniProtKB-ARBA"/>
</dbReference>
<keyword evidence="1" id="KW-0479">Metal-binding</keyword>
<evidence type="ECO:0000256" key="5">
    <source>
        <dbReference type="ARBA" id="ARBA00023242"/>
    </source>
</evidence>
<dbReference type="STRING" id="1448320.A0A319DJE6"/>
<keyword evidence="2" id="KW-0805">Transcription regulation</keyword>
<keyword evidence="4" id="KW-0804">Transcription</keyword>
<evidence type="ECO:0000313" key="8">
    <source>
        <dbReference type="EMBL" id="PYH88208.1"/>
    </source>
</evidence>
<dbReference type="InterPro" id="IPR001138">
    <property type="entry name" value="Zn2Cys6_DnaBD"/>
</dbReference>
<evidence type="ECO:0000256" key="4">
    <source>
        <dbReference type="ARBA" id="ARBA00023163"/>
    </source>
</evidence>
<dbReference type="SMART" id="SM00906">
    <property type="entry name" value="Fungal_trans"/>
    <property type="match status" value="1"/>
</dbReference>
<dbReference type="EMBL" id="KZ826116">
    <property type="protein sequence ID" value="PYH88208.1"/>
    <property type="molecule type" value="Genomic_DNA"/>
</dbReference>
<evidence type="ECO:0000256" key="2">
    <source>
        <dbReference type="ARBA" id="ARBA00023015"/>
    </source>
</evidence>
<dbReference type="PANTHER" id="PTHR47840:SF1">
    <property type="entry name" value="ZN(II)2CYS6 TRANSCRIPTION FACTOR (EUROFUNG)"/>
    <property type="match status" value="1"/>
</dbReference>
<dbReference type="CDD" id="cd00067">
    <property type="entry name" value="GAL4"/>
    <property type="match status" value="1"/>
</dbReference>
<dbReference type="GO" id="GO:0008270">
    <property type="term" value="F:zinc ion binding"/>
    <property type="evidence" value="ECO:0007669"/>
    <property type="project" value="InterPro"/>
</dbReference>
<dbReference type="AlphaFoldDB" id="A0A319DJE6"/>
<evidence type="ECO:0000256" key="1">
    <source>
        <dbReference type="ARBA" id="ARBA00022723"/>
    </source>
</evidence>
<dbReference type="VEuPathDB" id="FungiDB:BO71DRAFT_339403"/>
<feature type="region of interest" description="Disordered" evidence="6">
    <location>
        <begin position="93"/>
        <end position="117"/>
    </location>
</feature>
<dbReference type="CDD" id="cd12148">
    <property type="entry name" value="fungal_TF_MHR"/>
    <property type="match status" value="1"/>
</dbReference>
<protein>
    <recommendedName>
        <fullName evidence="7">Zn(2)-C6 fungal-type domain-containing protein</fullName>
    </recommendedName>
</protein>
<dbReference type="OrthoDB" id="5392779at2759"/>
<gene>
    <name evidence="8" type="ORF">BO71DRAFT_339403</name>
</gene>
<dbReference type="GO" id="GO:0003677">
    <property type="term" value="F:DNA binding"/>
    <property type="evidence" value="ECO:0007669"/>
    <property type="project" value="UniProtKB-KW"/>
</dbReference>
<reference evidence="8 9" key="1">
    <citation type="submission" date="2018-02" db="EMBL/GenBank/DDBJ databases">
        <title>The genomes of Aspergillus section Nigri reveals drivers in fungal speciation.</title>
        <authorList>
            <consortium name="DOE Joint Genome Institute"/>
            <person name="Vesth T.C."/>
            <person name="Nybo J."/>
            <person name="Theobald S."/>
            <person name="Brandl J."/>
            <person name="Frisvad J.C."/>
            <person name="Nielsen K.F."/>
            <person name="Lyhne E.K."/>
            <person name="Kogle M.E."/>
            <person name="Kuo A."/>
            <person name="Riley R."/>
            <person name="Clum A."/>
            <person name="Nolan M."/>
            <person name="Lipzen A."/>
            <person name="Salamov A."/>
            <person name="Henrissat B."/>
            <person name="Wiebenga A."/>
            <person name="De vries R.P."/>
            <person name="Grigoriev I.V."/>
            <person name="Mortensen U.H."/>
            <person name="Andersen M.R."/>
            <person name="Baker S.E."/>
        </authorList>
    </citation>
    <scope>NUCLEOTIDE SEQUENCE [LARGE SCALE GENOMIC DNA]</scope>
    <source>
        <strain evidence="8 9">CBS 707.79</strain>
    </source>
</reference>
<accession>A0A319DJE6</accession>
<proteinExistence type="predicted"/>
<dbReference type="GO" id="GO:0006351">
    <property type="term" value="P:DNA-templated transcription"/>
    <property type="evidence" value="ECO:0007669"/>
    <property type="project" value="InterPro"/>
</dbReference>
<dbReference type="Gene3D" id="4.10.240.10">
    <property type="entry name" value="Zn(2)-C6 fungal-type DNA-binding domain"/>
    <property type="match status" value="1"/>
</dbReference>
<evidence type="ECO:0000259" key="7">
    <source>
        <dbReference type="PROSITE" id="PS50048"/>
    </source>
</evidence>
<feature type="domain" description="Zn(2)-C6 fungal-type" evidence="7">
    <location>
        <begin position="26"/>
        <end position="57"/>
    </location>
</feature>
<dbReference type="PROSITE" id="PS00463">
    <property type="entry name" value="ZN2_CY6_FUNGAL_1"/>
    <property type="match status" value="1"/>
</dbReference>
<dbReference type="SUPFAM" id="SSF57701">
    <property type="entry name" value="Zn2/Cys6 DNA-binding domain"/>
    <property type="match status" value="1"/>
</dbReference>
<evidence type="ECO:0000256" key="6">
    <source>
        <dbReference type="SAM" id="MobiDB-lite"/>
    </source>
</evidence>
<evidence type="ECO:0000256" key="3">
    <source>
        <dbReference type="ARBA" id="ARBA00023125"/>
    </source>
</evidence>
<organism evidence="8 9">
    <name type="scientific">Aspergillus ellipticus CBS 707.79</name>
    <dbReference type="NCBI Taxonomy" id="1448320"/>
    <lineage>
        <taxon>Eukaryota</taxon>
        <taxon>Fungi</taxon>
        <taxon>Dikarya</taxon>
        <taxon>Ascomycota</taxon>
        <taxon>Pezizomycotina</taxon>
        <taxon>Eurotiomycetes</taxon>
        <taxon>Eurotiomycetidae</taxon>
        <taxon>Eurotiales</taxon>
        <taxon>Aspergillaceae</taxon>
        <taxon>Aspergillus</taxon>
        <taxon>Aspergillus subgen. Circumdati</taxon>
    </lineage>
</organism>
<dbReference type="InterPro" id="IPR007219">
    <property type="entry name" value="XnlR_reg_dom"/>
</dbReference>
<dbReference type="GO" id="GO:0000981">
    <property type="term" value="F:DNA-binding transcription factor activity, RNA polymerase II-specific"/>
    <property type="evidence" value="ECO:0007669"/>
    <property type="project" value="InterPro"/>
</dbReference>
<evidence type="ECO:0000313" key="9">
    <source>
        <dbReference type="Proteomes" id="UP000247810"/>
    </source>
</evidence>
<dbReference type="InterPro" id="IPR036864">
    <property type="entry name" value="Zn2-C6_fun-type_DNA-bd_sf"/>
</dbReference>
<sequence length="687" mass="75753">MLSAGNPNPEASPPSKRRKIRKGTSSCWECKRRKVRCVFANNSDATCVGCQRRGIKCLSQEFPDEAGSGQPISDRVGRVEALVDQLVRNAPAHVAESRASSPSPIDASSVGLSDSAHDAEPEQLLAQDADHASAAARYAKVSQALYASLPSRKDIDILWKARAHVSIGFHRVMITAYPDLERDGLESPETLMDIPGPEAHPVWLARYMFLVSKALRYLDLPQSEEQINALSEPPRMMMKRLAETAIRLVTTHDELLGTVEGLECVMMDGIYQADIGNLRPAWIAFRRAMALAQMMGIHRPGRHSSLRLLNPQHKFNAPFLWYRIVYTDRFLCLMLGLPQGSLDRSMAAEAALAQDTPLGRLERLHCAIASRILERNDADPTSYTIVTAREIDLELQNAAQAMPSGWWLPPSLTRTGASAQQFWEMLRLVTQLYHFNLLNQLHLPFMLHFTSATPLHNYCQSTCVNASREILSRFIAFRTFNRVAYCCRAVDFFALIAALVLLIAHLRMHARPADDLNPLAHQRPGDRAMVEHAVASMDELGRVSQDVLSAKSADLLRRLLGIEEEAAKGRVYRMQSVRAADEPAAGTGPTESVLRIRIPYFGTVKIAPEGGVSKETPPTGENLALDDSGIAPMQPSALAEAYVPQMPEAFGGLYPGLTAGAEDWAFQGVDMAFFENLIQGSILGAVD</sequence>
<name>A0A319DJE6_9EURO</name>
<dbReference type="SMART" id="SM00066">
    <property type="entry name" value="GAL4"/>
    <property type="match status" value="1"/>
</dbReference>
<dbReference type="PROSITE" id="PS50048">
    <property type="entry name" value="ZN2_CY6_FUNGAL_2"/>
    <property type="match status" value="1"/>
</dbReference>